<dbReference type="Proteomes" id="UP000251960">
    <property type="component" value="Chromosome 9"/>
</dbReference>
<evidence type="ECO:0000313" key="1">
    <source>
        <dbReference type="EMBL" id="PWZ08006.1"/>
    </source>
</evidence>
<gene>
    <name evidence="1" type="ORF">Zm00014a_035597</name>
</gene>
<comment type="caution">
    <text evidence="1">The sequence shown here is derived from an EMBL/GenBank/DDBJ whole genome shotgun (WGS) entry which is preliminary data.</text>
</comment>
<accession>A0A3L6DHC1</accession>
<dbReference type="AlphaFoldDB" id="A0A3L6DHC1"/>
<organism evidence="1">
    <name type="scientific">Zea mays</name>
    <name type="common">Maize</name>
    <dbReference type="NCBI Taxonomy" id="4577"/>
    <lineage>
        <taxon>Eukaryota</taxon>
        <taxon>Viridiplantae</taxon>
        <taxon>Streptophyta</taxon>
        <taxon>Embryophyta</taxon>
        <taxon>Tracheophyta</taxon>
        <taxon>Spermatophyta</taxon>
        <taxon>Magnoliopsida</taxon>
        <taxon>Liliopsida</taxon>
        <taxon>Poales</taxon>
        <taxon>Poaceae</taxon>
        <taxon>PACMAD clade</taxon>
        <taxon>Panicoideae</taxon>
        <taxon>Andropogonodae</taxon>
        <taxon>Andropogoneae</taxon>
        <taxon>Tripsacinae</taxon>
        <taxon>Zea</taxon>
    </lineage>
</organism>
<name>A0A3L6DHC1_MAIZE</name>
<proteinExistence type="predicted"/>
<protein>
    <submittedName>
        <fullName evidence="1">Uncharacterized protein</fullName>
    </submittedName>
</protein>
<dbReference type="EMBL" id="NCVQ01000010">
    <property type="protein sequence ID" value="PWZ08006.1"/>
    <property type="molecule type" value="Genomic_DNA"/>
</dbReference>
<sequence>MRCKMHMYEYNESSTKVAQDTLSTR</sequence>
<reference evidence="1" key="1">
    <citation type="journal article" date="2018" name="Nat. Genet.">
        <title>Extensive intraspecific gene order and gene structural variations between Mo17 and other maize genomes.</title>
        <authorList>
            <person name="Sun S."/>
            <person name="Zhou Y."/>
            <person name="Chen J."/>
            <person name="Shi J."/>
            <person name="Zhao H."/>
            <person name="Zhao H."/>
            <person name="Song W."/>
            <person name="Zhang M."/>
            <person name="Cui Y."/>
            <person name="Dong X."/>
            <person name="Liu H."/>
            <person name="Ma X."/>
            <person name="Jiao Y."/>
            <person name="Wang B."/>
            <person name="Wei X."/>
            <person name="Stein J.C."/>
            <person name="Glaubitz J.C."/>
            <person name="Lu F."/>
            <person name="Yu G."/>
            <person name="Liang C."/>
            <person name="Fengler K."/>
            <person name="Li B."/>
            <person name="Rafalski A."/>
            <person name="Schnable P.S."/>
            <person name="Ware D.H."/>
            <person name="Buckler E.S."/>
            <person name="Lai J."/>
        </authorList>
    </citation>
    <scope>NUCLEOTIDE SEQUENCE [LARGE SCALE GENOMIC DNA]</scope>
    <source>
        <tissue evidence="1">Seedling</tissue>
    </source>
</reference>